<evidence type="ECO:0000313" key="4">
    <source>
        <dbReference type="EMBL" id="AKA44387.1"/>
    </source>
</evidence>
<dbReference type="AlphaFoldDB" id="A0A0D5ZCY7"/>
<name>A0A0D5ZCY7_PAEPS</name>
<dbReference type="GO" id="GO:0016075">
    <property type="term" value="P:rRNA catabolic process"/>
    <property type="evidence" value="ECO:0007669"/>
    <property type="project" value="TreeGrafter"/>
</dbReference>
<keyword evidence="4" id="KW-0614">Plasmid</keyword>
<dbReference type="InterPro" id="IPR011067">
    <property type="entry name" value="Plasmid_toxin/cell-grow_inhib"/>
</dbReference>
<dbReference type="GO" id="GO:0004521">
    <property type="term" value="F:RNA endonuclease activity"/>
    <property type="evidence" value="ECO:0007669"/>
    <property type="project" value="TreeGrafter"/>
</dbReference>
<geneLocation type="plasmid" evidence="4 5">
    <name>pSC2</name>
</geneLocation>
<evidence type="ECO:0000313" key="5">
    <source>
        <dbReference type="Proteomes" id="UP000006868"/>
    </source>
</evidence>
<dbReference type="GO" id="GO:0006402">
    <property type="term" value="P:mRNA catabolic process"/>
    <property type="evidence" value="ECO:0007669"/>
    <property type="project" value="TreeGrafter"/>
</dbReference>
<dbReference type="Pfam" id="PF02452">
    <property type="entry name" value="PemK_toxin"/>
    <property type="match status" value="1"/>
</dbReference>
<evidence type="ECO:0000256" key="1">
    <source>
        <dbReference type="ARBA" id="ARBA00007521"/>
    </source>
</evidence>
<dbReference type="KEGG" id="ppm:PPSC2_27880"/>
<keyword evidence="2" id="KW-1277">Toxin-antitoxin system</keyword>
<keyword evidence="3" id="KW-0255">Endonuclease</keyword>
<evidence type="ECO:0000256" key="3">
    <source>
        <dbReference type="PIRNR" id="PIRNR033490"/>
    </source>
</evidence>
<dbReference type="HOGENOM" id="CLU_121823_1_0_9"/>
<protein>
    <recommendedName>
        <fullName evidence="3">mRNA interferase</fullName>
        <ecNumber evidence="3">3.1.-.-</ecNumber>
    </recommendedName>
</protein>
<dbReference type="Proteomes" id="UP000006868">
    <property type="component" value="Plasmid pSC2"/>
</dbReference>
<keyword evidence="3" id="KW-0378">Hydrolase</keyword>
<comment type="similarity">
    <text evidence="1 3">Belongs to the PemK/MazF family.</text>
</comment>
<accession>A0A0D5ZCY7</accession>
<dbReference type="PANTHER" id="PTHR33988:SF2">
    <property type="entry name" value="ENDORIBONUCLEASE MAZF"/>
    <property type="match status" value="1"/>
</dbReference>
<dbReference type="PANTHER" id="PTHR33988">
    <property type="entry name" value="ENDORIBONUCLEASE MAZF-RELATED"/>
    <property type="match status" value="1"/>
</dbReference>
<dbReference type="EC" id="3.1.-.-" evidence="3"/>
<dbReference type="eggNOG" id="COG2337">
    <property type="taxonomic scope" value="Bacteria"/>
</dbReference>
<dbReference type="PATRIC" id="fig|886882.15.peg.5908"/>
<reference evidence="4 5" key="1">
    <citation type="journal article" date="2011" name="J. Bacteriol.">
        <title>Complete genome sequence of Paenibacillus polymyxa SC2, a strain of plant growth-promoting Rhizobacterium with broad-spectrum antimicrobial activity.</title>
        <authorList>
            <person name="Ma M."/>
            <person name="Wang C."/>
            <person name="Ding Y."/>
            <person name="Li L."/>
            <person name="Shen D."/>
            <person name="Jiang X."/>
            <person name="Guan D."/>
            <person name="Cao F."/>
            <person name="Chen H."/>
            <person name="Feng R."/>
            <person name="Wang X."/>
            <person name="Ge Y."/>
            <person name="Yao L."/>
            <person name="Bing X."/>
            <person name="Yang X."/>
            <person name="Li J."/>
            <person name="Du B."/>
        </authorList>
    </citation>
    <scope>NUCLEOTIDE SEQUENCE [LARGE SCALE GENOMIC DNA]</scope>
    <source>
        <strain evidence="4 5">SC2</strain>
        <plasmid evidence="5">pSC2</plasmid>
    </source>
</reference>
<evidence type="ECO:0000256" key="2">
    <source>
        <dbReference type="ARBA" id="ARBA00022649"/>
    </source>
</evidence>
<dbReference type="EMBL" id="CP002214">
    <property type="protein sequence ID" value="AKA44387.1"/>
    <property type="molecule type" value="Genomic_DNA"/>
</dbReference>
<dbReference type="Gene3D" id="2.30.30.110">
    <property type="match status" value="1"/>
</dbReference>
<keyword evidence="3" id="KW-0540">Nuclease</keyword>
<dbReference type="InterPro" id="IPR003477">
    <property type="entry name" value="PemK-like"/>
</dbReference>
<comment type="function">
    <text evidence="3">Toxic component of a type II toxin-antitoxin (TA) system.</text>
</comment>
<gene>
    <name evidence="4" type="ORF">PPSC2_27880</name>
</gene>
<dbReference type="SUPFAM" id="SSF50118">
    <property type="entry name" value="Cell growth inhibitor/plasmid maintenance toxic component"/>
    <property type="match status" value="1"/>
</dbReference>
<dbReference type="PIRSF" id="PIRSF033490">
    <property type="entry name" value="MazF"/>
    <property type="match status" value="1"/>
</dbReference>
<organism evidence="4 5">
    <name type="scientific">Paenibacillus polymyxa (strain SC2)</name>
    <name type="common">Bacillus polymyxa</name>
    <dbReference type="NCBI Taxonomy" id="886882"/>
    <lineage>
        <taxon>Bacteria</taxon>
        <taxon>Bacillati</taxon>
        <taxon>Bacillota</taxon>
        <taxon>Bacilli</taxon>
        <taxon>Bacillales</taxon>
        <taxon>Paenibacillaceae</taxon>
        <taxon>Paenibacillus</taxon>
    </lineage>
</organism>
<dbReference type="GO" id="GO:0003677">
    <property type="term" value="F:DNA binding"/>
    <property type="evidence" value="ECO:0007669"/>
    <property type="project" value="InterPro"/>
</dbReference>
<sequence>MVKQVQRGEIYFANFEKGEGCEQNGTRPVLIIQNDVGNRFSPTTIVALITSVTKKLDLPTHIELPNQISLLPYHSVVLLEQLKTIDKNRLEDRVSKLDQHYMQKVNEGLSISLGMHPDFT</sequence>
<dbReference type="GO" id="GO:0016787">
    <property type="term" value="F:hydrolase activity"/>
    <property type="evidence" value="ECO:0007669"/>
    <property type="project" value="UniProtKB-KW"/>
</dbReference>
<proteinExistence type="inferred from homology"/>